<evidence type="ECO:0000256" key="2">
    <source>
        <dbReference type="PROSITE-ProRule" id="PRU00335"/>
    </source>
</evidence>
<protein>
    <submittedName>
        <fullName evidence="4">TetR family transcriptional regulator</fullName>
    </submittedName>
</protein>
<evidence type="ECO:0000313" key="4">
    <source>
        <dbReference type="EMBL" id="OBY32438.1"/>
    </source>
</evidence>
<name>A0A1B8SI93_9MYCO</name>
<dbReference type="InterPro" id="IPR036271">
    <property type="entry name" value="Tet_transcr_reg_TetR-rel_C_sf"/>
</dbReference>
<gene>
    <name evidence="4" type="ORF">ACT18_07770</name>
</gene>
<keyword evidence="1 2" id="KW-0238">DNA-binding</keyword>
<evidence type="ECO:0000313" key="5">
    <source>
        <dbReference type="Proteomes" id="UP000092668"/>
    </source>
</evidence>
<dbReference type="InterPro" id="IPR001647">
    <property type="entry name" value="HTH_TetR"/>
</dbReference>
<dbReference type="GO" id="GO:0000976">
    <property type="term" value="F:transcription cis-regulatory region binding"/>
    <property type="evidence" value="ECO:0007669"/>
    <property type="project" value="TreeGrafter"/>
</dbReference>
<feature type="DNA-binding region" description="H-T-H motif" evidence="2">
    <location>
        <begin position="56"/>
        <end position="75"/>
    </location>
</feature>
<dbReference type="GO" id="GO:0003700">
    <property type="term" value="F:DNA-binding transcription factor activity"/>
    <property type="evidence" value="ECO:0007669"/>
    <property type="project" value="TreeGrafter"/>
</dbReference>
<dbReference type="Proteomes" id="UP000092668">
    <property type="component" value="Unassembled WGS sequence"/>
</dbReference>
<dbReference type="PATRIC" id="fig|354243.3.peg.1617"/>
<sequence>MHLGFGTANLGGVVDCDGAPSRLVDRQRAKRSELIKEEVIDAALAEFAERGYHQTSIAHIAERLGSGHSMFYRYFTNKRDILAHVVGRTNERVVASLGYTLPESLDSLGEFQDFAVKLGVAFVGIIADDPRVARLMLMQSIGVDRAMTEQFISGFDFGAGALGALLQDGIDKGYIRGDIDVQAVAESIVAIPFGIMLRHGHQPDRQVLEARVQATADLVCRGIAIG</sequence>
<dbReference type="PROSITE" id="PS50977">
    <property type="entry name" value="HTH_TETR_2"/>
    <property type="match status" value="1"/>
</dbReference>
<reference evidence="4 5" key="1">
    <citation type="submission" date="2015-06" db="EMBL/GenBank/DDBJ databases">
        <title>Genome sequence of Mycobacterium kumamotonense strain Roo.</title>
        <authorList>
            <person name="Greninger A.L."/>
            <person name="Cunningham G."/>
            <person name="Miller S."/>
        </authorList>
    </citation>
    <scope>NUCLEOTIDE SEQUENCE [LARGE SCALE GENOMIC DNA]</scope>
    <source>
        <strain evidence="4 5">Roo</strain>
    </source>
</reference>
<dbReference type="PANTHER" id="PTHR30055">
    <property type="entry name" value="HTH-TYPE TRANSCRIPTIONAL REGULATOR RUTR"/>
    <property type="match status" value="1"/>
</dbReference>
<dbReference type="Pfam" id="PF00440">
    <property type="entry name" value="TetR_N"/>
    <property type="match status" value="1"/>
</dbReference>
<dbReference type="AlphaFoldDB" id="A0A1B8SI93"/>
<proteinExistence type="predicted"/>
<evidence type="ECO:0000256" key="1">
    <source>
        <dbReference type="ARBA" id="ARBA00023125"/>
    </source>
</evidence>
<dbReference type="PANTHER" id="PTHR30055:SF226">
    <property type="entry name" value="HTH-TYPE TRANSCRIPTIONAL REGULATOR PKSA"/>
    <property type="match status" value="1"/>
</dbReference>
<organism evidence="4 5">
    <name type="scientific">Mycolicibacter kumamotonensis</name>
    <dbReference type="NCBI Taxonomy" id="354243"/>
    <lineage>
        <taxon>Bacteria</taxon>
        <taxon>Bacillati</taxon>
        <taxon>Actinomycetota</taxon>
        <taxon>Actinomycetes</taxon>
        <taxon>Mycobacteriales</taxon>
        <taxon>Mycobacteriaceae</taxon>
        <taxon>Mycolicibacter</taxon>
    </lineage>
</organism>
<dbReference type="Gene3D" id="1.10.10.60">
    <property type="entry name" value="Homeodomain-like"/>
    <property type="match status" value="1"/>
</dbReference>
<comment type="caution">
    <text evidence="4">The sequence shown here is derived from an EMBL/GenBank/DDBJ whole genome shotgun (WGS) entry which is preliminary data.</text>
</comment>
<feature type="domain" description="HTH tetR-type" evidence="3">
    <location>
        <begin position="33"/>
        <end position="93"/>
    </location>
</feature>
<dbReference type="PRINTS" id="PR00455">
    <property type="entry name" value="HTHTETR"/>
</dbReference>
<evidence type="ECO:0000259" key="3">
    <source>
        <dbReference type="PROSITE" id="PS50977"/>
    </source>
</evidence>
<accession>A0A1B8SI93</accession>
<dbReference type="InterPro" id="IPR009057">
    <property type="entry name" value="Homeodomain-like_sf"/>
</dbReference>
<dbReference type="Gene3D" id="1.10.357.10">
    <property type="entry name" value="Tetracycline Repressor, domain 2"/>
    <property type="match status" value="1"/>
</dbReference>
<keyword evidence="5" id="KW-1185">Reference proteome</keyword>
<dbReference type="SUPFAM" id="SSF48498">
    <property type="entry name" value="Tetracyclin repressor-like, C-terminal domain"/>
    <property type="match status" value="1"/>
</dbReference>
<dbReference type="SUPFAM" id="SSF46689">
    <property type="entry name" value="Homeodomain-like"/>
    <property type="match status" value="1"/>
</dbReference>
<dbReference type="InterPro" id="IPR050109">
    <property type="entry name" value="HTH-type_TetR-like_transc_reg"/>
</dbReference>
<dbReference type="OrthoDB" id="5112469at2"/>
<dbReference type="EMBL" id="LFOE01000007">
    <property type="protein sequence ID" value="OBY32438.1"/>
    <property type="molecule type" value="Genomic_DNA"/>
</dbReference>